<evidence type="ECO:0000313" key="3">
    <source>
        <dbReference type="Proteomes" id="UP001244640"/>
    </source>
</evidence>
<organism evidence="2 3">
    <name type="scientific">Sphingobacterium zeae</name>
    <dbReference type="NCBI Taxonomy" id="1776859"/>
    <lineage>
        <taxon>Bacteria</taxon>
        <taxon>Pseudomonadati</taxon>
        <taxon>Bacteroidota</taxon>
        <taxon>Sphingobacteriia</taxon>
        <taxon>Sphingobacteriales</taxon>
        <taxon>Sphingobacteriaceae</taxon>
        <taxon>Sphingobacterium</taxon>
    </lineage>
</organism>
<dbReference type="EMBL" id="JAUTBA010000001">
    <property type="protein sequence ID" value="MDQ1148557.1"/>
    <property type="molecule type" value="Genomic_DNA"/>
</dbReference>
<accession>A0ABU0U0S4</accession>
<evidence type="ECO:0000313" key="2">
    <source>
        <dbReference type="EMBL" id="MDQ1148557.1"/>
    </source>
</evidence>
<feature type="domain" description="DUF5689" evidence="1">
    <location>
        <begin position="37"/>
        <end position="164"/>
    </location>
</feature>
<comment type="caution">
    <text evidence="2">The sequence shown here is derived from an EMBL/GenBank/DDBJ whole genome shotgun (WGS) entry which is preliminary data.</text>
</comment>
<dbReference type="RefSeq" id="WP_307184577.1">
    <property type="nucleotide sequence ID" value="NZ_JAUTBA010000001.1"/>
</dbReference>
<dbReference type="Proteomes" id="UP001244640">
    <property type="component" value="Unassembled WGS sequence"/>
</dbReference>
<name>A0ABU0U0S4_9SPHI</name>
<keyword evidence="3" id="KW-1185">Reference proteome</keyword>
<proteinExistence type="predicted"/>
<sequence length="508" mass="55461">MTKHIFFLIIVVFGVFSFNSCKKDSPSYPGGEVSAYIGIYDVRTLFKGTPIELNLETLGGSSKITGIVTSDHSAGNLPHGVLVIQDRRRLDLLRGISIQMGEKASEYSPGDSIVVDLIGGKLQRLNGILQITGISSNKIEKISDGNRYQALRVTADQILKEPTKYESTLIVLVKGGFSYTPREGQILSGDQKINDGFGFITVRTNPESELANLPQYKMANYLGILFNEASGDSLIPYQSLRTKSDLVQIRSEYKTPKVVVTGLLNDPSGSTDANYEYMQFLATEDIDFSKTPFSVVTTNNANASTPTGIPINGWATGGLRTYKINLIVGSVKKGQFFYVGGTNKLIAGEKSTSISDAHWVANYDYANKAGYDFGTKTGNLLANSGNAFGVAVFSTIQVTATTIPEDLVFVSTGGSLVSANAGYRIANTDFYDIVNPVTLTNQPFYRNGDNTKAFVYASPSADTFIQFNGEFNMTLGRWTKSRVQNNVLLTKESKLQEVENEWSTKLVE</sequence>
<evidence type="ECO:0000259" key="1">
    <source>
        <dbReference type="Pfam" id="PF18942"/>
    </source>
</evidence>
<reference evidence="2 3" key="1">
    <citation type="submission" date="2023-07" db="EMBL/GenBank/DDBJ databases">
        <title>Functional and genomic diversity of the sorghum phyllosphere microbiome.</title>
        <authorList>
            <person name="Shade A."/>
        </authorList>
    </citation>
    <scope>NUCLEOTIDE SEQUENCE [LARGE SCALE GENOMIC DNA]</scope>
    <source>
        <strain evidence="2 3">SORGH_AS_0892</strain>
    </source>
</reference>
<dbReference type="InterPro" id="IPR043744">
    <property type="entry name" value="DUF5689"/>
</dbReference>
<gene>
    <name evidence="2" type="ORF">QE382_000541</name>
</gene>
<dbReference type="Pfam" id="PF18942">
    <property type="entry name" value="DUF5689"/>
    <property type="match status" value="1"/>
</dbReference>
<protein>
    <recommendedName>
        <fullName evidence="1">DUF5689 domain-containing protein</fullName>
    </recommendedName>
</protein>